<dbReference type="PANTHER" id="PTHR43707">
    <property type="entry name" value="HISTIDYL-TRNA SYNTHETASE"/>
    <property type="match status" value="1"/>
</dbReference>
<accession>A0A060QIB3</accession>
<dbReference type="AlphaFoldDB" id="A0A060QIB3"/>
<proteinExistence type="inferred from homology"/>
<feature type="binding site" evidence="9">
    <location>
        <position position="134"/>
    </location>
    <ligand>
        <name>L-histidine</name>
        <dbReference type="ChEBI" id="CHEBI:57595"/>
    </ligand>
</feature>
<sequence length="381" mass="41275">MKMTDEPDTALLPSGFIDLLQHEAEAEAQGIESVMDVFAAHGYERVRPPLLEFETSLLHGAGQALEEQSFRLMDPESRRMMALRPDMTTQIARIAATRLAGTARPLRLSYAGACILVGTPGREGERQISQAGIELIGVDSVEADCEIVLIAAEALERLGIADYSFDLSCPALVQALVQLSGYTGTRRAALVHALDRKDMAAVAELGGPVAAVLTALVEACGPSDAALAILEKLELPPEIRVHAERLMAVVRAIHARAPGLRLTVDPAEFRGWQYHTGVCMTVFARSQREELGRGGRYQAQGEEPACGLTFRPEVLLRAARPITLRPRVYIAPESQDSEGAARLRREGYATVAGLDSVEDLAAEARRLNCPFVFVADELITL</sequence>
<gene>
    <name evidence="8" type="primary">hisZ</name>
    <name evidence="11" type="ORF">ASAP_0936</name>
</gene>
<comment type="function">
    <text evidence="7 8">Required for the first step of histidine biosynthesis. May allow the feedback regulation of ATP phosphoribosyltransferase activity by histidine.</text>
</comment>
<evidence type="ECO:0000313" key="12">
    <source>
        <dbReference type="Proteomes" id="UP000027583"/>
    </source>
</evidence>
<dbReference type="eggNOG" id="COG3705">
    <property type="taxonomic scope" value="Bacteria"/>
</dbReference>
<dbReference type="Proteomes" id="UP000027583">
    <property type="component" value="Unassembled WGS sequence"/>
</dbReference>
<comment type="subunit">
    <text evidence="4 8">Heteromultimer composed of HisG and HisZ subunits.</text>
</comment>
<evidence type="ECO:0000313" key="11">
    <source>
        <dbReference type="EMBL" id="CDG38981.1"/>
    </source>
</evidence>
<dbReference type="InterPro" id="IPR041715">
    <property type="entry name" value="HisRS-like_core"/>
</dbReference>
<reference evidence="11 12" key="1">
    <citation type="journal article" date="2014" name="Genome Biol. Evol.">
        <title>Acetic acid bacteria genomes reveal functional traits for adaptation to life in insect guts.</title>
        <authorList>
            <person name="Chouaia B."/>
            <person name="Gaiarsa S."/>
            <person name="Crotti E."/>
            <person name="Comandatore F."/>
            <person name="Degli Esposti M."/>
            <person name="Ricci I."/>
            <person name="Alma A."/>
            <person name="Favia G."/>
            <person name="Bandi C."/>
            <person name="Daffonchio D."/>
        </authorList>
    </citation>
    <scope>NUCLEOTIDE SEQUENCE [LARGE SCALE GENOMIC DNA]</scope>
    <source>
        <strain evidence="11 12">SF2.1</strain>
    </source>
</reference>
<comment type="caution">
    <text evidence="11">The sequence shown here is derived from an EMBL/GenBank/DDBJ whole genome shotgun (WGS) entry which is preliminary data.</text>
</comment>
<dbReference type="PANTHER" id="PTHR43707:SF1">
    <property type="entry name" value="HISTIDINE--TRNA LIGASE, MITOCHONDRIAL-RELATED"/>
    <property type="match status" value="1"/>
</dbReference>
<feature type="binding site" evidence="9">
    <location>
        <begin position="86"/>
        <end position="88"/>
    </location>
    <ligand>
        <name>L-histidine</name>
        <dbReference type="ChEBI" id="CHEBI:57595"/>
    </ligand>
</feature>
<evidence type="ECO:0000256" key="6">
    <source>
        <dbReference type="ARBA" id="ARBA00022490"/>
    </source>
</evidence>
<evidence type="ECO:0000256" key="7">
    <source>
        <dbReference type="ARBA" id="ARBA00025246"/>
    </source>
</evidence>
<feature type="binding site" evidence="9">
    <location>
        <position position="270"/>
    </location>
    <ligand>
        <name>L-histidine</name>
        <dbReference type="ChEBI" id="CHEBI:57595"/>
    </ligand>
</feature>
<dbReference type="Gene3D" id="3.30.930.10">
    <property type="entry name" value="Bira Bifunctional Protein, Domain 2"/>
    <property type="match status" value="1"/>
</dbReference>
<dbReference type="UniPathway" id="UPA00031">
    <property type="reaction ID" value="UER00006"/>
</dbReference>
<comment type="pathway">
    <text evidence="2 8">Amino-acid biosynthesis; L-histidine biosynthesis; L-histidine from 5-phospho-alpha-D-ribose 1-diphosphate: step 1/9.</text>
</comment>
<dbReference type="GO" id="GO:0006427">
    <property type="term" value="P:histidyl-tRNA aminoacylation"/>
    <property type="evidence" value="ECO:0007669"/>
    <property type="project" value="TreeGrafter"/>
</dbReference>
<dbReference type="InterPro" id="IPR045864">
    <property type="entry name" value="aa-tRNA-synth_II/BPL/LPL"/>
</dbReference>
<comment type="subcellular location">
    <subcellularLocation>
        <location evidence="1 8">Cytoplasm</location>
    </subcellularLocation>
</comment>
<keyword evidence="8" id="KW-0028">Amino-acid biosynthesis</keyword>
<dbReference type="GO" id="GO:0005737">
    <property type="term" value="C:cytoplasm"/>
    <property type="evidence" value="ECO:0007669"/>
    <property type="project" value="UniProtKB-SubCell"/>
</dbReference>
<comment type="miscellaneous">
    <text evidence="8">This function is generally fulfilled by the C-terminal part of HisG, which is missing in some bacteria such as this one.</text>
</comment>
<dbReference type="Pfam" id="PF13393">
    <property type="entry name" value="tRNA-synt_His"/>
    <property type="match status" value="1"/>
</dbReference>
<keyword evidence="11" id="KW-0808">Transferase</keyword>
<evidence type="ECO:0000256" key="9">
    <source>
        <dbReference type="PIRSR" id="PIRSR001549-1"/>
    </source>
</evidence>
<comment type="similarity">
    <text evidence="3 8">Belongs to the class-II aminoacyl-tRNA synthetase family. HisZ subfamily.</text>
</comment>
<evidence type="ECO:0000256" key="2">
    <source>
        <dbReference type="ARBA" id="ARBA00004667"/>
    </source>
</evidence>
<dbReference type="SUPFAM" id="SSF55681">
    <property type="entry name" value="Class II aaRS and biotin synthetases"/>
    <property type="match status" value="1"/>
</dbReference>
<keyword evidence="8" id="KW-0368">Histidine biosynthesis</keyword>
<evidence type="ECO:0000259" key="10">
    <source>
        <dbReference type="Pfam" id="PF13393"/>
    </source>
</evidence>
<evidence type="ECO:0000256" key="5">
    <source>
        <dbReference type="ARBA" id="ARBA00020397"/>
    </source>
</evidence>
<reference evidence="11 12" key="2">
    <citation type="journal article" date="2014" name="PLoS ONE">
        <title>Evolution of mitochondria reconstructed from the energy metabolism of living bacteria.</title>
        <authorList>
            <person name="Degli Esposti M."/>
            <person name="Chouaia B."/>
            <person name="Comandatore F."/>
            <person name="Crotti E."/>
            <person name="Sassera D."/>
            <person name="Lievens P.M."/>
            <person name="Daffonchio D."/>
            <person name="Bandi C."/>
        </authorList>
    </citation>
    <scope>NUCLEOTIDE SEQUENCE [LARGE SCALE GENOMIC DNA]</scope>
    <source>
        <strain evidence="11 12">SF2.1</strain>
    </source>
</reference>
<evidence type="ECO:0000256" key="4">
    <source>
        <dbReference type="ARBA" id="ARBA00011496"/>
    </source>
</evidence>
<keyword evidence="11" id="KW-0328">Glycosyltransferase</keyword>
<dbReference type="GO" id="GO:0016757">
    <property type="term" value="F:glycosyltransferase activity"/>
    <property type="evidence" value="ECO:0007669"/>
    <property type="project" value="UniProtKB-KW"/>
</dbReference>
<dbReference type="EMBL" id="CBLX010000007">
    <property type="protein sequence ID" value="CDG38981.1"/>
    <property type="molecule type" value="Genomic_DNA"/>
</dbReference>
<dbReference type="InterPro" id="IPR004517">
    <property type="entry name" value="HisZ"/>
</dbReference>
<name>A0A060QIB3_9PROT</name>
<dbReference type="GO" id="GO:0000105">
    <property type="term" value="P:L-histidine biosynthetic process"/>
    <property type="evidence" value="ECO:0007669"/>
    <property type="project" value="UniProtKB-UniRule"/>
</dbReference>
<feature type="binding site" evidence="9">
    <location>
        <position position="130"/>
    </location>
    <ligand>
        <name>L-histidine</name>
        <dbReference type="ChEBI" id="CHEBI:57595"/>
    </ligand>
</feature>
<dbReference type="InterPro" id="IPR004516">
    <property type="entry name" value="HisRS/HisZ"/>
</dbReference>
<feature type="domain" description="Class II Histidinyl-tRNA synthetase (HisRS)-like catalytic core" evidence="10">
    <location>
        <begin position="15"/>
        <end position="313"/>
    </location>
</feature>
<protein>
    <recommendedName>
        <fullName evidence="5 8">ATP phosphoribosyltransferase regulatory subunit</fullName>
    </recommendedName>
</protein>
<organism evidence="11 12">
    <name type="scientific">Asaia bogorensis</name>
    <dbReference type="NCBI Taxonomy" id="91915"/>
    <lineage>
        <taxon>Bacteria</taxon>
        <taxon>Pseudomonadati</taxon>
        <taxon>Pseudomonadota</taxon>
        <taxon>Alphaproteobacteria</taxon>
        <taxon>Acetobacterales</taxon>
        <taxon>Acetobacteraceae</taxon>
        <taxon>Asaia</taxon>
    </lineage>
</organism>
<dbReference type="GO" id="GO:0004821">
    <property type="term" value="F:histidine-tRNA ligase activity"/>
    <property type="evidence" value="ECO:0007669"/>
    <property type="project" value="TreeGrafter"/>
</dbReference>
<evidence type="ECO:0000256" key="8">
    <source>
        <dbReference type="HAMAP-Rule" id="MF_00125"/>
    </source>
</evidence>
<dbReference type="PIRSF" id="PIRSF001549">
    <property type="entry name" value="His-tRNA_synth"/>
    <property type="match status" value="1"/>
</dbReference>
<keyword evidence="6 8" id="KW-0963">Cytoplasm</keyword>
<evidence type="ECO:0000256" key="1">
    <source>
        <dbReference type="ARBA" id="ARBA00004496"/>
    </source>
</evidence>
<evidence type="ECO:0000256" key="3">
    <source>
        <dbReference type="ARBA" id="ARBA00005539"/>
    </source>
</evidence>
<dbReference type="HAMAP" id="MF_00125">
    <property type="entry name" value="HisZ"/>
    <property type="match status" value="1"/>
</dbReference>